<sequence length="117" mass="12685">MSLVVLSVGLFRAQSSVVCIVFCNTQSIVFRYRCWVLLMHRLQDLAQGCPKKGPGLAKELRPPLARSCLFAVLLAVLNKVSYVHIACSVQPNALVTSDVCAPASGGKFVFCEGGEWV</sequence>
<feature type="chain" id="PRO_5025410373" description="Secreted protein" evidence="1">
    <location>
        <begin position="16"/>
        <end position="117"/>
    </location>
</feature>
<reference evidence="2" key="1">
    <citation type="journal article" date="2020" name="Stud. Mycol.">
        <title>101 Dothideomycetes genomes: a test case for predicting lifestyles and emergence of pathogens.</title>
        <authorList>
            <person name="Haridas S."/>
            <person name="Albert R."/>
            <person name="Binder M."/>
            <person name="Bloem J."/>
            <person name="Labutti K."/>
            <person name="Salamov A."/>
            <person name="Andreopoulos B."/>
            <person name="Baker S."/>
            <person name="Barry K."/>
            <person name="Bills G."/>
            <person name="Bluhm B."/>
            <person name="Cannon C."/>
            <person name="Castanera R."/>
            <person name="Culley D."/>
            <person name="Daum C."/>
            <person name="Ezra D."/>
            <person name="Gonzalez J."/>
            <person name="Henrissat B."/>
            <person name="Kuo A."/>
            <person name="Liang C."/>
            <person name="Lipzen A."/>
            <person name="Lutzoni F."/>
            <person name="Magnuson J."/>
            <person name="Mondo S."/>
            <person name="Nolan M."/>
            <person name="Ohm R."/>
            <person name="Pangilinan J."/>
            <person name="Park H.-J."/>
            <person name="Ramirez L."/>
            <person name="Alfaro M."/>
            <person name="Sun H."/>
            <person name="Tritt A."/>
            <person name="Yoshinaga Y."/>
            <person name="Zwiers L.-H."/>
            <person name="Turgeon B."/>
            <person name="Goodwin S."/>
            <person name="Spatafora J."/>
            <person name="Crous P."/>
            <person name="Grigoriev I."/>
        </authorList>
    </citation>
    <scope>NUCLEOTIDE SEQUENCE</scope>
    <source>
        <strain evidence="2">CBS 119687</strain>
    </source>
</reference>
<organism evidence="2 3">
    <name type="scientific">Dothidotthia symphoricarpi CBS 119687</name>
    <dbReference type="NCBI Taxonomy" id="1392245"/>
    <lineage>
        <taxon>Eukaryota</taxon>
        <taxon>Fungi</taxon>
        <taxon>Dikarya</taxon>
        <taxon>Ascomycota</taxon>
        <taxon>Pezizomycotina</taxon>
        <taxon>Dothideomycetes</taxon>
        <taxon>Pleosporomycetidae</taxon>
        <taxon>Pleosporales</taxon>
        <taxon>Dothidotthiaceae</taxon>
        <taxon>Dothidotthia</taxon>
    </lineage>
</organism>
<gene>
    <name evidence="2" type="ORF">P153DRAFT_222959</name>
</gene>
<evidence type="ECO:0000256" key="1">
    <source>
        <dbReference type="SAM" id="SignalP"/>
    </source>
</evidence>
<protein>
    <recommendedName>
        <fullName evidence="4">Secreted protein</fullName>
    </recommendedName>
</protein>
<keyword evidence="1" id="KW-0732">Signal</keyword>
<keyword evidence="3" id="KW-1185">Reference proteome</keyword>
<accession>A0A6A6AD32</accession>
<evidence type="ECO:0000313" key="2">
    <source>
        <dbReference type="EMBL" id="KAF2129729.1"/>
    </source>
</evidence>
<name>A0A6A6AD32_9PLEO</name>
<dbReference type="Proteomes" id="UP000799771">
    <property type="component" value="Unassembled WGS sequence"/>
</dbReference>
<dbReference type="GeneID" id="54403076"/>
<dbReference type="AlphaFoldDB" id="A0A6A6AD32"/>
<dbReference type="RefSeq" id="XP_033524116.1">
    <property type="nucleotide sequence ID" value="XM_033662644.1"/>
</dbReference>
<dbReference type="EMBL" id="ML977505">
    <property type="protein sequence ID" value="KAF2129729.1"/>
    <property type="molecule type" value="Genomic_DNA"/>
</dbReference>
<evidence type="ECO:0008006" key="4">
    <source>
        <dbReference type="Google" id="ProtNLM"/>
    </source>
</evidence>
<feature type="signal peptide" evidence="1">
    <location>
        <begin position="1"/>
        <end position="15"/>
    </location>
</feature>
<proteinExistence type="predicted"/>
<evidence type="ECO:0000313" key="3">
    <source>
        <dbReference type="Proteomes" id="UP000799771"/>
    </source>
</evidence>